<feature type="region of interest" description="Disordered" evidence="1">
    <location>
        <begin position="515"/>
        <end position="544"/>
    </location>
</feature>
<feature type="compositionally biased region" description="Low complexity" evidence="1">
    <location>
        <begin position="456"/>
        <end position="470"/>
    </location>
</feature>
<protein>
    <submittedName>
        <fullName evidence="2">Uncharacterized protein</fullName>
    </submittedName>
</protein>
<feature type="compositionally biased region" description="Polar residues" evidence="1">
    <location>
        <begin position="28"/>
        <end position="37"/>
    </location>
</feature>
<feature type="compositionally biased region" description="Basic and acidic residues" evidence="1">
    <location>
        <begin position="17"/>
        <end position="27"/>
    </location>
</feature>
<keyword evidence="3" id="KW-1185">Reference proteome</keyword>
<dbReference type="InParanoid" id="A0A177CLS2"/>
<dbReference type="GeneID" id="28770233"/>
<organism evidence="2 3">
    <name type="scientific">Paraphaeosphaeria sporulosa</name>
    <dbReference type="NCBI Taxonomy" id="1460663"/>
    <lineage>
        <taxon>Eukaryota</taxon>
        <taxon>Fungi</taxon>
        <taxon>Dikarya</taxon>
        <taxon>Ascomycota</taxon>
        <taxon>Pezizomycotina</taxon>
        <taxon>Dothideomycetes</taxon>
        <taxon>Pleosporomycetidae</taxon>
        <taxon>Pleosporales</taxon>
        <taxon>Massarineae</taxon>
        <taxon>Didymosphaeriaceae</taxon>
        <taxon>Paraphaeosphaeria</taxon>
    </lineage>
</organism>
<dbReference type="OrthoDB" id="5404004at2759"/>
<feature type="compositionally biased region" description="Polar residues" evidence="1">
    <location>
        <begin position="433"/>
        <end position="445"/>
    </location>
</feature>
<feature type="region of interest" description="Disordered" evidence="1">
    <location>
        <begin position="482"/>
        <end position="501"/>
    </location>
</feature>
<evidence type="ECO:0000313" key="2">
    <source>
        <dbReference type="EMBL" id="OAG08485.1"/>
    </source>
</evidence>
<proteinExistence type="predicted"/>
<reference evidence="2 3" key="1">
    <citation type="submission" date="2016-05" db="EMBL/GenBank/DDBJ databases">
        <title>Comparative analysis of secretome profiles of manganese(II)-oxidizing ascomycete fungi.</title>
        <authorList>
            <consortium name="DOE Joint Genome Institute"/>
            <person name="Zeiner C.A."/>
            <person name="Purvine S.O."/>
            <person name="Zink E.M."/>
            <person name="Wu S."/>
            <person name="Pasa-Tolic L."/>
            <person name="Chaput D.L."/>
            <person name="Haridas S."/>
            <person name="Grigoriev I.V."/>
            <person name="Santelli C.M."/>
            <person name="Hansel C.M."/>
        </authorList>
    </citation>
    <scope>NUCLEOTIDE SEQUENCE [LARGE SCALE GENOMIC DNA]</scope>
    <source>
        <strain evidence="2 3">AP3s5-JAC2a</strain>
    </source>
</reference>
<dbReference type="Proteomes" id="UP000077069">
    <property type="component" value="Unassembled WGS sequence"/>
</dbReference>
<dbReference type="RefSeq" id="XP_018038850.1">
    <property type="nucleotide sequence ID" value="XM_018186747.1"/>
</dbReference>
<gene>
    <name evidence="2" type="ORF">CC84DRAFT_580222</name>
</gene>
<sequence>MARMLGRSRSFRMLKGGYKETHQRDADNTTPQPTLSDVESDRLKAPTPVTRAESRVETLDPDMLPRPRTSSGPGDRSTLFHKKVMPIQSVDDSRFDVSYTSPSKSTSTLYTAQLSEQEGIIGIALGSPTMPPQHWHAPPTDFVTQTQGTITQISSNNQSPESIPRAYESQNEAPKPKLSRWKSIFKKTAPPPRQNKDTFYQLAKAVNSARLDNQPDNDSLYSRSLAQEDDVAANPSPTYTFKSDIRPSRNKQTGHLAPDTRPRALTAGSASGKVKSPLSRFALSPRPQIPTNSYAALPSVTVSGASKNTSPQLPGGKPLLDVDIPSVQMERYSVMFSGLLQPQTTNASSSLLQRRQGAADKVKPLNGLSVKSNNDQSRDGLQRRATSPSLPSKSPSGHLSLFPSANTSRAPSPHIITNRPRPLQRSKTAPAVSPSQLNFPFQSTKKAAAPQEIDYPDTPSLSRTSSPTSDRSFDSDSEEITIVATPQNAPPKPWRPHAQIRSDEREPVWEILPRQPSTVTKASALRSHPTSAASPAPQEPMSASVATVRSPVLNRTRSHTVLTSTSPRPGPEHSTTVTGTATFGIARSVSVSRATRSPGAALSPAGSEGVVPPFVRSPDGLQPPGKFLGASKPLTPTLVELKNRRSHRVQLVDA</sequence>
<feature type="region of interest" description="Disordered" evidence="1">
    <location>
        <begin position="226"/>
        <end position="293"/>
    </location>
</feature>
<feature type="compositionally biased region" description="Polar residues" evidence="1">
    <location>
        <begin position="384"/>
        <end position="410"/>
    </location>
</feature>
<feature type="region of interest" description="Disordered" evidence="1">
    <location>
        <begin position="154"/>
        <end position="181"/>
    </location>
</feature>
<feature type="region of interest" description="Disordered" evidence="1">
    <location>
        <begin position="1"/>
        <end position="79"/>
    </location>
</feature>
<dbReference type="AlphaFoldDB" id="A0A177CLS2"/>
<accession>A0A177CLS2</accession>
<name>A0A177CLS2_9PLEO</name>
<dbReference type="EMBL" id="KV441550">
    <property type="protein sequence ID" value="OAG08485.1"/>
    <property type="molecule type" value="Genomic_DNA"/>
</dbReference>
<evidence type="ECO:0000256" key="1">
    <source>
        <dbReference type="SAM" id="MobiDB-lite"/>
    </source>
</evidence>
<feature type="region of interest" description="Disordered" evidence="1">
    <location>
        <begin position="347"/>
        <end position="477"/>
    </location>
</feature>
<feature type="region of interest" description="Disordered" evidence="1">
    <location>
        <begin position="596"/>
        <end position="632"/>
    </location>
</feature>
<evidence type="ECO:0000313" key="3">
    <source>
        <dbReference type="Proteomes" id="UP000077069"/>
    </source>
</evidence>